<feature type="region of interest" description="Disordered" evidence="2">
    <location>
        <begin position="85"/>
        <end position="181"/>
    </location>
</feature>
<protein>
    <submittedName>
        <fullName evidence="3">Coiled-coil domain-containing protein SCD2-like</fullName>
    </submittedName>
</protein>
<feature type="compositionally biased region" description="Basic and acidic residues" evidence="2">
    <location>
        <begin position="455"/>
        <end position="468"/>
    </location>
</feature>
<gene>
    <name evidence="3" type="ORF">POM88_044504</name>
</gene>
<dbReference type="InterPro" id="IPR040321">
    <property type="entry name" value="SCD2-like"/>
</dbReference>
<reference evidence="3" key="1">
    <citation type="submission" date="2023-02" db="EMBL/GenBank/DDBJ databases">
        <title>Genome of toxic invasive species Heracleum sosnowskyi carries increased number of genes despite the absence of recent whole-genome duplications.</title>
        <authorList>
            <person name="Schelkunov M."/>
            <person name="Shtratnikova V."/>
            <person name="Makarenko M."/>
            <person name="Klepikova A."/>
            <person name="Omelchenko D."/>
            <person name="Novikova G."/>
            <person name="Obukhova E."/>
            <person name="Bogdanov V."/>
            <person name="Penin A."/>
            <person name="Logacheva M."/>
        </authorList>
    </citation>
    <scope>NUCLEOTIDE SEQUENCE</scope>
    <source>
        <strain evidence="3">Hsosn_3</strain>
        <tissue evidence="3">Leaf</tissue>
    </source>
</reference>
<dbReference type="Proteomes" id="UP001237642">
    <property type="component" value="Unassembled WGS sequence"/>
</dbReference>
<feature type="region of interest" description="Disordered" evidence="2">
    <location>
        <begin position="1"/>
        <end position="49"/>
    </location>
</feature>
<dbReference type="GO" id="GO:0000911">
    <property type="term" value="P:cytokinesis by cell plate formation"/>
    <property type="evidence" value="ECO:0007669"/>
    <property type="project" value="InterPro"/>
</dbReference>
<feature type="region of interest" description="Disordered" evidence="2">
    <location>
        <begin position="451"/>
        <end position="470"/>
    </location>
</feature>
<sequence>MDRRRNESPVYSRQWSGGSSSTGSSSPARSPAHPQSRLPPVAGMSTIKRTQKFAAKAAAQRLAQVMASQTVDDDEEDDDLEFRFGARAFSRSNLKTSSGGNGNSSSGGGFSSVSISKPNRSPSPALGRNFMDHAPSVRSTSAGRPASVRSAQVVPPSRNSLRTPVAVPPIEPPSNRYRDNNNRFCRFTADRGHVDLKDTGNQREASALRDELDMLQEENEIVLDKLRRAEQKREEAEARARELEKQVASLGEGVSLEAKLLSRKEAALRQREAALKAATQTKDGKDEEIAALRAEIENVKDETASTVEQLREAESEAKSLHKVTQRMILTHEEMEEVVLKRCWLARYWGLALNYGICADIAVSKHEHWSSLAPLPFEVIISAGQKAKEESWDGGNDSERRSNLVRDLSDLSGEGNIESMLSVEMGLRELVSLKVEDAVVLALAQHRRPNLIRQSSSDRKSSSDPKFTEAYELSQEETEDVLFKEAWLTYYWRRAKVYGVENDIAEDRLQYWISRSGQSPTSHDAVDVERGLTELRKLSIEQQLWEASRSEIDQQVLWNGNSKDPLEPEETSL</sequence>
<evidence type="ECO:0000256" key="2">
    <source>
        <dbReference type="SAM" id="MobiDB-lite"/>
    </source>
</evidence>
<feature type="compositionally biased region" description="Gly residues" evidence="2">
    <location>
        <begin position="99"/>
        <end position="110"/>
    </location>
</feature>
<dbReference type="PANTHER" id="PTHR31762:SF4">
    <property type="entry name" value="COILED-COIL DOMAIN-CONTAINING PROTEIN SCD2"/>
    <property type="match status" value="1"/>
</dbReference>
<reference evidence="3" key="2">
    <citation type="submission" date="2023-05" db="EMBL/GenBank/DDBJ databases">
        <authorList>
            <person name="Schelkunov M.I."/>
        </authorList>
    </citation>
    <scope>NUCLEOTIDE SEQUENCE</scope>
    <source>
        <strain evidence="3">Hsosn_3</strain>
        <tissue evidence="3">Leaf</tissue>
    </source>
</reference>
<accession>A0AAD8M2Z9</accession>
<dbReference type="EMBL" id="JAUIZM010000010">
    <property type="protein sequence ID" value="KAK1360030.1"/>
    <property type="molecule type" value="Genomic_DNA"/>
</dbReference>
<proteinExistence type="predicted"/>
<feature type="coiled-coil region" evidence="1">
    <location>
        <begin position="205"/>
        <end position="316"/>
    </location>
</feature>
<organism evidence="3 4">
    <name type="scientific">Heracleum sosnowskyi</name>
    <dbReference type="NCBI Taxonomy" id="360622"/>
    <lineage>
        <taxon>Eukaryota</taxon>
        <taxon>Viridiplantae</taxon>
        <taxon>Streptophyta</taxon>
        <taxon>Embryophyta</taxon>
        <taxon>Tracheophyta</taxon>
        <taxon>Spermatophyta</taxon>
        <taxon>Magnoliopsida</taxon>
        <taxon>eudicotyledons</taxon>
        <taxon>Gunneridae</taxon>
        <taxon>Pentapetalae</taxon>
        <taxon>asterids</taxon>
        <taxon>campanulids</taxon>
        <taxon>Apiales</taxon>
        <taxon>Apiaceae</taxon>
        <taxon>Apioideae</taxon>
        <taxon>apioid superclade</taxon>
        <taxon>Tordylieae</taxon>
        <taxon>Tordyliinae</taxon>
        <taxon>Heracleum</taxon>
    </lineage>
</organism>
<evidence type="ECO:0000313" key="3">
    <source>
        <dbReference type="EMBL" id="KAK1360030.1"/>
    </source>
</evidence>
<comment type="caution">
    <text evidence="3">The sequence shown here is derived from an EMBL/GenBank/DDBJ whole genome shotgun (WGS) entry which is preliminary data.</text>
</comment>
<keyword evidence="1" id="KW-0175">Coiled coil</keyword>
<dbReference type="PANTHER" id="PTHR31762">
    <property type="entry name" value="FAS-BINDING FACTOR-LIKE PROTEIN"/>
    <property type="match status" value="1"/>
</dbReference>
<keyword evidence="4" id="KW-1185">Reference proteome</keyword>
<evidence type="ECO:0000313" key="4">
    <source>
        <dbReference type="Proteomes" id="UP001237642"/>
    </source>
</evidence>
<dbReference type="AlphaFoldDB" id="A0AAD8M2Z9"/>
<name>A0AAD8M2Z9_9APIA</name>
<feature type="compositionally biased region" description="Low complexity" evidence="2">
    <location>
        <begin position="16"/>
        <end position="26"/>
    </location>
</feature>
<evidence type="ECO:0000256" key="1">
    <source>
        <dbReference type="SAM" id="Coils"/>
    </source>
</evidence>